<reference evidence="2" key="1">
    <citation type="submission" date="2023-06" db="EMBL/GenBank/DDBJ databases">
        <title>Genome-scale phylogeny and comparative genomics of the fungal order Sordariales.</title>
        <authorList>
            <consortium name="Lawrence Berkeley National Laboratory"/>
            <person name="Hensen N."/>
            <person name="Bonometti L."/>
            <person name="Westerberg I."/>
            <person name="Brannstrom I.O."/>
            <person name="Guillou S."/>
            <person name="Cros-Aarteil S."/>
            <person name="Calhoun S."/>
            <person name="Haridas S."/>
            <person name="Kuo A."/>
            <person name="Mondo S."/>
            <person name="Pangilinan J."/>
            <person name="Riley R."/>
            <person name="Labutti K."/>
            <person name="Andreopoulos B."/>
            <person name="Lipzen A."/>
            <person name="Chen C."/>
            <person name="Yanf M."/>
            <person name="Daum C."/>
            <person name="Ng V."/>
            <person name="Clum A."/>
            <person name="Steindorff A."/>
            <person name="Ohm R."/>
            <person name="Martin F."/>
            <person name="Silar P."/>
            <person name="Natvig D."/>
            <person name="Lalanne C."/>
            <person name="Gautier V."/>
            <person name="Ament-Velasquez S.L."/>
            <person name="Kruys A."/>
            <person name="Hutchinson M.I."/>
            <person name="Powell A.J."/>
            <person name="Barry K."/>
            <person name="Miller A.N."/>
            <person name="Grigoriev I.V."/>
            <person name="Debuchy R."/>
            <person name="Gladieux P."/>
            <person name="Thoren M.H."/>
            <person name="Johannesson H."/>
        </authorList>
    </citation>
    <scope>NUCLEOTIDE SEQUENCE</scope>
    <source>
        <strain evidence="2">SMH4607-1</strain>
    </source>
</reference>
<accession>A0AA40DKS6</accession>
<feature type="compositionally biased region" description="Polar residues" evidence="1">
    <location>
        <begin position="284"/>
        <end position="299"/>
    </location>
</feature>
<evidence type="ECO:0000313" key="2">
    <source>
        <dbReference type="EMBL" id="KAK0704901.1"/>
    </source>
</evidence>
<organism evidence="2 3">
    <name type="scientific">Lasiosphaeris hirsuta</name>
    <dbReference type="NCBI Taxonomy" id="260670"/>
    <lineage>
        <taxon>Eukaryota</taxon>
        <taxon>Fungi</taxon>
        <taxon>Dikarya</taxon>
        <taxon>Ascomycota</taxon>
        <taxon>Pezizomycotina</taxon>
        <taxon>Sordariomycetes</taxon>
        <taxon>Sordariomycetidae</taxon>
        <taxon>Sordariales</taxon>
        <taxon>Lasiosphaeriaceae</taxon>
        <taxon>Lasiosphaeris</taxon>
    </lineage>
</organism>
<sequence length="299" mass="34115">MRHQLRRVIEKNISHHSTEATLDHALRALRGHDGSILPIQNPDVLAMREDYFAVAQKDRRELLGNLDARIADKNAYSVDSIREAKRATAQEEEYFKQYKHHHYIKRWGLLFESDGKDEEWFIASPTVLDESDPEYLCDMCRHIDFEALLTRRGLPGNRTPGSTTIQVRGLPMVMKGVYCAFCSLLRPTLVAAYQDSQLDEGAIADKTLMYLNVIDEGPSYALRLEVEFGDIDESYPRVVVQRLVSEADVKPLQGLPVDQGTANMERLSGWLRKCEEEHPKLDSTPHQSVSTKQSSTLFR</sequence>
<protein>
    <submittedName>
        <fullName evidence="2">Uncharacterized protein</fullName>
    </submittedName>
</protein>
<dbReference type="EMBL" id="JAUKUA010000007">
    <property type="protein sequence ID" value="KAK0704901.1"/>
    <property type="molecule type" value="Genomic_DNA"/>
</dbReference>
<dbReference type="Proteomes" id="UP001172102">
    <property type="component" value="Unassembled WGS sequence"/>
</dbReference>
<feature type="region of interest" description="Disordered" evidence="1">
    <location>
        <begin position="277"/>
        <end position="299"/>
    </location>
</feature>
<dbReference type="AlphaFoldDB" id="A0AA40DKS6"/>
<evidence type="ECO:0000256" key="1">
    <source>
        <dbReference type="SAM" id="MobiDB-lite"/>
    </source>
</evidence>
<name>A0AA40DKS6_9PEZI</name>
<keyword evidence="3" id="KW-1185">Reference proteome</keyword>
<evidence type="ECO:0000313" key="3">
    <source>
        <dbReference type="Proteomes" id="UP001172102"/>
    </source>
</evidence>
<proteinExistence type="predicted"/>
<comment type="caution">
    <text evidence="2">The sequence shown here is derived from an EMBL/GenBank/DDBJ whole genome shotgun (WGS) entry which is preliminary data.</text>
</comment>
<gene>
    <name evidence="2" type="ORF">B0H67DRAFT_649298</name>
</gene>